<evidence type="ECO:0000256" key="4">
    <source>
        <dbReference type="ARBA" id="ARBA00023027"/>
    </source>
</evidence>
<dbReference type="SUPFAM" id="SSF56762">
    <property type="entry name" value="HydB/Nqo4-like"/>
    <property type="match status" value="1"/>
</dbReference>
<proteinExistence type="inferred from homology"/>
<dbReference type="InterPro" id="IPR029014">
    <property type="entry name" value="NiFe-Hase_large"/>
</dbReference>
<dbReference type="Pfam" id="PF00346">
    <property type="entry name" value="Complex1_49kDa"/>
    <property type="match status" value="1"/>
</dbReference>
<evidence type="ECO:0000256" key="1">
    <source>
        <dbReference type="ARBA" id="ARBA00005769"/>
    </source>
</evidence>
<keyword evidence="2" id="KW-0813">Transport</keyword>
<organism evidence="6">
    <name type="scientific">mine drainage metagenome</name>
    <dbReference type="NCBI Taxonomy" id="410659"/>
    <lineage>
        <taxon>unclassified sequences</taxon>
        <taxon>metagenomes</taxon>
        <taxon>ecological metagenomes</taxon>
    </lineage>
</organism>
<evidence type="ECO:0000259" key="5">
    <source>
        <dbReference type="Pfam" id="PF00346"/>
    </source>
</evidence>
<keyword evidence="4" id="KW-0520">NAD</keyword>
<feature type="domain" description="NADH-quinone oxidoreductase subunit D" evidence="5">
    <location>
        <begin position="158"/>
        <end position="444"/>
    </location>
</feature>
<dbReference type="AlphaFoldDB" id="A0A1J5QAP4"/>
<keyword evidence="3" id="KW-1278">Translocase</keyword>
<comment type="caution">
    <text evidence="6">The sequence shown here is derived from an EMBL/GenBank/DDBJ whole genome shotgun (WGS) entry which is preliminary data.</text>
</comment>
<protein>
    <submittedName>
        <fullName evidence="6">NADH-quinone oxidoreductase subunit 4</fullName>
        <ecNumber evidence="6">1.6.5.11</ecNumber>
    </submittedName>
</protein>
<dbReference type="InterPro" id="IPR022885">
    <property type="entry name" value="NDH1_su_D/H"/>
</dbReference>
<dbReference type="InterPro" id="IPR014029">
    <property type="entry name" value="NADH_UbQ_OxRdtase_49kDa_CS"/>
</dbReference>
<evidence type="ECO:0000313" key="6">
    <source>
        <dbReference type="EMBL" id="OIQ77055.1"/>
    </source>
</evidence>
<dbReference type="EMBL" id="MLJW01001706">
    <property type="protein sequence ID" value="OIQ77055.1"/>
    <property type="molecule type" value="Genomic_DNA"/>
</dbReference>
<dbReference type="NCBIfam" id="NF004739">
    <property type="entry name" value="PRK06075.1"/>
    <property type="match status" value="1"/>
</dbReference>
<evidence type="ECO:0000256" key="3">
    <source>
        <dbReference type="ARBA" id="ARBA00022967"/>
    </source>
</evidence>
<accession>A0A1J5QAP4</accession>
<evidence type="ECO:0000256" key="2">
    <source>
        <dbReference type="ARBA" id="ARBA00022448"/>
    </source>
</evidence>
<dbReference type="PANTHER" id="PTHR11993">
    <property type="entry name" value="NADH-UBIQUINONE OXIDOREDUCTASE 49 KDA SUBUNIT"/>
    <property type="match status" value="1"/>
</dbReference>
<sequence>MSTTFDPYASSRETTEGTVYSVTGGDWDELVTEIGATEDERVVLNMGPQHPSTHGVLRLILEIDGETVTEARCGIGYLHTGIEKNMEFRSWTQGVTFVTRMDYLSPFFNETAYCLAVEKLLGITEEVPERANVIRVMLMELNRISSHLVALATGGMELGALSAMIFGFRERETILDIFELVTGLRMNHAYVRPGGVAQDLPEGALPTITEAVATLRHNLKDTVKLLVGNSIWLARTDGIGYLDVAGCTQLGITGPIMRATGLPLDLRKLQPYCGYETYDFDVVTATSSDVYGRFLIRIHEMEQSLRIVDQCVERLAKPGPVMIEDKKIGWPSKLALGADGLGNSLDHIKEIMGTSMEALIHHFKLVTEGFRVPAGEVYVAVESPRGELGAHVVSDGGTKPYRVHFRDPSFNNLQATAAMCEGGQLADVIAAVASIDPVMGGVDR</sequence>
<dbReference type="PROSITE" id="PS00535">
    <property type="entry name" value="COMPLEX1_49K"/>
    <property type="match status" value="1"/>
</dbReference>
<dbReference type="GO" id="GO:0016651">
    <property type="term" value="F:oxidoreductase activity, acting on NAD(P)H"/>
    <property type="evidence" value="ECO:0007669"/>
    <property type="project" value="InterPro"/>
</dbReference>
<dbReference type="NCBIfam" id="TIGR01962">
    <property type="entry name" value="NuoD"/>
    <property type="match status" value="1"/>
</dbReference>
<dbReference type="GO" id="GO:0051287">
    <property type="term" value="F:NAD binding"/>
    <property type="evidence" value="ECO:0007669"/>
    <property type="project" value="InterPro"/>
</dbReference>
<dbReference type="GO" id="GO:0048038">
    <property type="term" value="F:quinone binding"/>
    <property type="evidence" value="ECO:0007669"/>
    <property type="project" value="InterPro"/>
</dbReference>
<keyword evidence="6" id="KW-0560">Oxidoreductase</keyword>
<dbReference type="HAMAP" id="MF_01358">
    <property type="entry name" value="NDH1_NuoD"/>
    <property type="match status" value="1"/>
</dbReference>
<dbReference type="EC" id="1.6.5.11" evidence="6"/>
<dbReference type="InterPro" id="IPR001135">
    <property type="entry name" value="NADH_Q_OxRdtase_suD"/>
</dbReference>
<comment type="similarity">
    <text evidence="1">Belongs to the complex I 49 kDa subunit family.</text>
</comment>
<reference evidence="6" key="1">
    <citation type="submission" date="2016-10" db="EMBL/GenBank/DDBJ databases">
        <title>Sequence of Gallionella enrichment culture.</title>
        <authorList>
            <person name="Poehlein A."/>
            <person name="Muehling M."/>
            <person name="Daniel R."/>
        </authorList>
    </citation>
    <scope>NUCLEOTIDE SEQUENCE</scope>
</reference>
<gene>
    <name evidence="6" type="primary">nqo4_4</name>
    <name evidence="6" type="ORF">GALL_412550</name>
</gene>
<name>A0A1J5QAP4_9ZZZZ</name>
<dbReference type="Gene3D" id="1.10.645.10">
    <property type="entry name" value="Cytochrome-c3 Hydrogenase, chain B"/>
    <property type="match status" value="1"/>
</dbReference>
<dbReference type="PANTHER" id="PTHR11993:SF10">
    <property type="entry name" value="NADH DEHYDROGENASE [UBIQUINONE] IRON-SULFUR PROTEIN 2, MITOCHONDRIAL"/>
    <property type="match status" value="1"/>
</dbReference>